<feature type="compositionally biased region" description="Polar residues" evidence="2">
    <location>
        <begin position="4358"/>
        <end position="4376"/>
    </location>
</feature>
<feature type="compositionally biased region" description="Basic and acidic residues" evidence="2">
    <location>
        <begin position="2957"/>
        <end position="2973"/>
    </location>
</feature>
<evidence type="ECO:0000256" key="1">
    <source>
        <dbReference type="SAM" id="Coils"/>
    </source>
</evidence>
<sequence length="4723" mass="531974">GVDDLSYKVQAIFDPQTSLACENLVIDSGQPVDLKASPTPAYLEPFIVPASLEQLLISSDVVGNIRFSHPTLYVFPGGQGDAALFGINGFNMLVDGGFSRKACWWDFARHLDRLDAVLFTRINNCSVSGMASVLHRKATASVYPQIGHFFCNLEERRALASPDGDKDADPLLVSLLQTGSDMMTDLRHINLKPQHCYRSPEPINLYHKVGHGTLDMYVLNPSKDSKYVREFLKKWHNSEQKLFESAKISGQFNFPIPNLVSICALLVWRPANPDDTITRIMFPGSTPQHKIFEGLEKLKHLEFLQYPTYTGRQMTATAPLPATTTTVPKPTKTVLSKGQKEKSIITEKKEDKIMESDTSHKFIKDETDSKNIIDNKLLNELVDGEEKKIESVLNEAITARVDTKIDDKINQFENNVIDSMSKKKEAKKKIIDKKIKRTEKSDDGKDTAFKQSEVKRSESDKIKFDYKKKHERTKPDITASVPKSKVSQRILQKTVEKKSIPEKKSLADEKKSPPTTPKKISDTRATTMVKDKIKGKIRKLSPGSTPAKSTKEANNRRVAESKYKQASPKREPTTKVPDKKEPKPKREPISRRPRPLGSPIKGLKAAKSPTKTLKSVKSESSKIKGLQRVNYEDILKDAKKSDEDTSLDDIKQQELDDREEQEIVREIEAVFNRDSEAEEKIEYVGRSDIEKITCILDDTKTETTVDGEFEEEYLIIEKEEVDQYTEESIADRESSHEKEDELQKHKKDKEESEKDKVGSINLSLKDKKIEELMKPKIISEKETKELESKEHSVSLEEKQDISSEKKTDSKSGITKPKDSMDNIVHESHPDEKVSTTIESGATTAPTLPEDERITLDEIKEQVEEKYIKEETKEVFPPQTLVDFHQPFEKSKKVVTQPVAIRDIVKTPDEVADLPLHEEVDYRTYEEKKTPIDEEYKRKSDLLIDHEIPRDLALRDKHTIEISKDKKAILDDVIIKTVQRPSHAELVTVTPGSAPESPIYQDKINKTILAGKEELAPVKEYDVQEYPYSQYTEKLRETHITTVHSPIKDEILVIEEISTMPEKIPSIPEDVEKEIEEASKLEKIEKPILSPKDVEKIVADVAEVLKSDKSLDELIAEKSPMLRKSPELFSTLHIASESIEATKKFIFTERDHTDIGKHKKEGSPLRSTTSEDVSDATDKTILSDGKRIKREITDSKDILIQKDIDEKFTTEVNGIHTKLTAYEQDVSTDSLDQIDILEPMKSLPKDDIESERRLSGTLETAKTLERLEEKITDLKKKGELSLSDKSQQMLSETDIRTTQQKQTEDEPSTTQSSVETHDAKKVTTIETAATEVDASLSQVLEKEFVAEERKVEDKIKIVEQKDRDKKQVTTDTGKLKEKSSPDLIKSIKDVAVPISDKLDEKQVGLEKHKKSPKADEKSRKIEEDDQKISKIDEKKKESKSMISSFMNKFDEKISKAKGLFTKKSEKSVEQDDGDKQTENKIKSDILPAAKPSTKLEDKIEDSSIPRGFEIYENYMQELLAFDEDFQSILKNYTIFSEPEENVIVKTEKIILKQIAVTRTTVTKTVKTKYADIYGHFRKVQTLTIISVTDVYLDGTSTTTLDGNTTFADIEDEDSILKEFDTKEDTSIVERNEEKYTKYEINTIIQKINTITIKEVYLNPRDNTRKLKKTVKTKTEIILSNNEIENIKTMKIFLYDYNKASNKELNEKVITIFITSTKTINLNTTLINIKQIRTQLKSEILRDVRAMKGDIKSDQTLTSIKSHELLEKDHKDEKYSEIGREKEKLESIESHKKSKQITEKDKPLGPKDQTEEVPVTPALAKAPSPTKDVVTQEKEGEKPAQPEPTRVDKVEPEPEKPSSPKDKAKQLPETTVTEKEPSPIAEIKEIKKETLVSEKTPSPIEKLEPDALKPLSPKDEKEISEKKPITDKVPSPTEDLKDKVEEVTPEEKVKTPTEKETVEKEKPSSPKEQQKDVPVKPSLDKAPSPTKDVTKEKEGEKPAQPEPTPVDKVEPEPEKPSSPKDKAKDLPEKTVTEKEPSPIMEIKEIKKETLVSEKTPSPIEKLEPDALKPLSPKDEKEISEKKPITDKVPSPTEDLKDKVEEVTPEEKVKSPTEKETVEKEKPSSPKEQEKEVPVKPSLDKAPSPTKDVVTQEKEGEKPAQPEPTPVDKVEPEPEKPSSPKDKAKELPETTVTEKEPSPIAEIKEIKKETLVSEKTPSPIEKLEPDALKPLSPKDEKEISEKKPITDKVPSPTEDLKDKVEEVTPEEKVKSPTEKETVEKEKPASPKEQEKEVPVKPSMDKAPSPTKDVVTQEKEGEKPAQPEPTPVDKVEPEPEKPSSPKDKAKDLPEKTVTEKEPSPIMEIKEIKKETLVSEKTPSPIEKLEPDALKPLSPKDEKEISEKKPITDKVPSPTEDLKDKVEEVTPEEKVKTPTEKETVEKEKPSSPKEQEKEVPVKPSLDKAPSPTKDVTKEKEGEKPAQPEPTPFDKYIPESITALSQKDNEKPSLTPVLSSTSTQVDDYEKKLLKLDEETLSDDTDKSSLLKVEVEGDEFNIQEFTIIEDTSVTEEKEEKTLTVDGKNIVQILHITTVKEILGNKKNSLKKLRTTITTVTESILPDGITEKTTDVKVIVSDYGEIDDAEANFVEVGQPSELVTTTKETKSVKGVKIEQTITKTITKQELRNINNNDKRTKEIIRTVIRDKYPDGSISTKTNEEILIYDKLFEETRKPQIQTGRFDFTEEPTEESTTHVETIIENGVSIKRKTVITKITQIAYMVSNCTKHTKVTILTNIEDEYPDGNVIRKTNEEITSTEELIDFTNLSEKLAEFLKNVPPIQEIHRKIPYQQTDIKYAGEKDQSKEGIRVVQPQINGKPEDPSNLHLHKKGHDSINETLKTKSFINLATDSEKMLHEERLRHDISMKKITDSVTTITSTDRDSTSDILGYSSSEDISKELSLEEKYSYESTEKTEKGRKERGEGINNLQKTLHKSSKLDQSSIDTEDQSLKLSTKLVDDQKSIKQDILGSESSQSDESITEPQKLISIIDSSIRKKSTDLVDSVHEAFRVTDIQQGIKTEPVEISSTKLDRVSTPPTVPVSPLPKTPSSFQDIKISDGVQSEVTYDKSDSTEETITKVVHIGDDILTQRISTSTEKVPKQIKATSEDECELDLANLMQTVGKIKTETDTVTKIIKEGENLVTQTVTTVTTKEIISREDGTPQNIKTTIETTTLSKSSDGSITTTKDTKTLLSECSSSLKSTSLMDLYSKDSKVDKFLIDSEHEKTESLLSDQKIETISYDTQKSSSETRELTKMVSDKDFASFLDSEDFEDNIEDTVIDTDVSKRIIKEDNVDIIETVTTITKTDTIGVDDTKKIKKTTTETNVTKEYPDGTKKVQKNVEVQSEEIGSDISTSLEKILNAFIVHGEPEESVFTKSEEIVTNNIIIQRTIVTKVIKTKYADCHGNIKKIKTVTIVTTTDRYPDNSSETKVDTSTTLTDVEEDNVIESTELIDYTIEENKTTNIDTIQKSVILEGQDVNQKITTTTTKQTLTTKDGSKKKLKTTIETVTESTYPSGTIEVTRQTQVLISDCEPETEDSAPEGFEIAGEPKEQVTEETEIINENGLNINRKTVITVLRQEFINISSNIKRIQTTTKTVVEDEYPDGSVITKTSEKISISDEALKTSEPDIKDVKYSESLSTTDESASECLIDDTILKSLTATEPPEETEAHESTIVQHDGIFIKRHVLTRTIKTKYSDSNGILKKVKIITIITTTDTYPDGSTRVSVDKRQTINDIESVDMVESEALQKYSKLIDRKVNTEVKQNIITKDGKHVPQEITVTTTKEILSTEDSKFSIVKTTIETITETKLSNGVIEVTKDVQVSVAQNEEDSFDADLAGYTEHGEPDENTTTDVEEVFEGGIKLRRKKTIVTTRQEYINSEKRSKKVKTTITTTIEDEHPDGTVIIKKSVKVAVADFLMKEKTLEDDTKSDEEGDTVEDCTEDSFVNNEIVQKEGIEIKRTVTTKTRREILASGDKNIERVRTTIETITDDEYPNGVIETTKDIKITISESQKTYDTDLKAALRDLIPTGKVKSSVDKKLNEIFTEHGKKVIQTITTYITKEEMINSGKNQTAVKTITETVTENKNEDGTVEVTNDISTQITYLPLGTSLDDWSPEELEKIEKQSFSPDSENISVDKEDKPIVNDLSLEKKTDFQADTKPKKRSPVGEITTETDTFTKVLHEGDNEITQTITVVTTKEVISPEKIKVTVETTTVSKGSDGITKTTRSTKTTISEIKEEFEEIIDTGESEKSFSKHSSKTGDMRSSSAASDDLDHPGISSPPSDISSRESRAATHIWGTESSGMYYSDEDGQVSPSSTKSQVAQSPRSNLSFEMDTKSHQPQESTFEMSVDRMEFDPMSTSIYGQLPEDDSCTYSAHSDDKTELHVTEKSIIKTTKEFLTQELKDSEKAKYSDASFLEEADEQFEKAIEEHKKVSGSEVMTSVTGKYKLDQKEIQKEDRSLMLKEIKTDAKKTATTSSAKRTETKVETSERKESGTSSRDPIESWGKPLGLPSPILPASQTDGKSTPKKQVPSSTVANKNKINQEKSREAKRLSESPTKKKSPTPIYMDLTYVPHHGNSYYSAIEFFKRVRARYYVFSGTEPSKEIYNALLDAKKTWEDKDLEVTIIPTYDTDVLGYWVTENEEALEKYKIDLSPSASRCTINLQDHETSCAAYRLEF</sequence>
<feature type="compositionally biased region" description="Low complexity" evidence="2">
    <location>
        <begin position="321"/>
        <end position="335"/>
    </location>
</feature>
<dbReference type="InterPro" id="IPR057480">
    <property type="entry name" value="MAP1A/B/S-like_MBL"/>
</dbReference>
<feature type="region of interest" description="Disordered" evidence="2">
    <location>
        <begin position="1357"/>
        <end position="1384"/>
    </location>
</feature>
<feature type="compositionally biased region" description="Basic and acidic residues" evidence="2">
    <location>
        <begin position="773"/>
        <end position="833"/>
    </location>
</feature>
<feature type="compositionally biased region" description="Basic and acidic residues" evidence="2">
    <location>
        <begin position="1766"/>
        <end position="1808"/>
    </location>
</feature>
<dbReference type="Proteomes" id="UP000007151">
    <property type="component" value="Unassembled WGS sequence"/>
</dbReference>
<feature type="compositionally biased region" description="Basic and acidic residues" evidence="2">
    <location>
        <begin position="4525"/>
        <end position="4539"/>
    </location>
</feature>
<feature type="compositionally biased region" description="Basic and acidic residues" evidence="2">
    <location>
        <begin position="2378"/>
        <end position="2403"/>
    </location>
</feature>
<reference evidence="4 5" key="1">
    <citation type="journal article" date="2011" name="Cell">
        <title>The monarch butterfly genome yields insights into long-distance migration.</title>
        <authorList>
            <person name="Zhan S."/>
            <person name="Merlin C."/>
            <person name="Boore J.L."/>
            <person name="Reppert S.M."/>
        </authorList>
    </citation>
    <scope>NUCLEOTIDE SEQUENCE [LARGE SCALE GENOMIC DNA]</scope>
    <source>
        <strain evidence="4">F-2</strain>
    </source>
</reference>
<dbReference type="InterPro" id="IPR026074">
    <property type="entry name" value="MAP1"/>
</dbReference>
<feature type="region of interest" description="Disordered" evidence="2">
    <location>
        <begin position="4285"/>
        <end position="4387"/>
    </location>
</feature>
<dbReference type="GO" id="GO:0007409">
    <property type="term" value="P:axonogenesis"/>
    <property type="evidence" value="ECO:0007669"/>
    <property type="project" value="TreeGrafter"/>
</dbReference>
<dbReference type="GO" id="GO:0045202">
    <property type="term" value="C:synapse"/>
    <property type="evidence" value="ECO:0007669"/>
    <property type="project" value="TreeGrafter"/>
</dbReference>
<feature type="compositionally biased region" description="Basic and acidic residues" evidence="2">
    <location>
        <begin position="2058"/>
        <end position="2083"/>
    </location>
</feature>
<feature type="compositionally biased region" description="Polar residues" evidence="2">
    <location>
        <begin position="4576"/>
        <end position="4586"/>
    </location>
</feature>
<feature type="compositionally biased region" description="Low complexity" evidence="2">
    <location>
        <begin position="2502"/>
        <end position="2513"/>
    </location>
</feature>
<feature type="compositionally biased region" description="Basic and acidic residues" evidence="2">
    <location>
        <begin position="2147"/>
        <end position="2209"/>
    </location>
</feature>
<feature type="domain" description="Microtubule-associated protein 1A/B/S-like MBL-like" evidence="3">
    <location>
        <begin position="51"/>
        <end position="315"/>
    </location>
</feature>
<feature type="compositionally biased region" description="Polar residues" evidence="2">
    <location>
        <begin position="834"/>
        <end position="845"/>
    </location>
</feature>
<feature type="compositionally biased region" description="Basic and acidic residues" evidence="2">
    <location>
        <begin position="729"/>
        <end position="757"/>
    </location>
</feature>
<dbReference type="GO" id="GO:0008017">
    <property type="term" value="F:microtubule binding"/>
    <property type="evidence" value="ECO:0007669"/>
    <property type="project" value="InterPro"/>
</dbReference>
<feature type="region of interest" description="Disordered" evidence="2">
    <location>
        <begin position="1766"/>
        <end position="2516"/>
    </location>
</feature>
<dbReference type="KEGG" id="dpl:KGM_205604B"/>
<feature type="region of interest" description="Disordered" evidence="2">
    <location>
        <begin position="1154"/>
        <end position="1175"/>
    </location>
</feature>
<keyword evidence="1" id="KW-0175">Coiled coil</keyword>
<evidence type="ECO:0000313" key="5">
    <source>
        <dbReference type="Proteomes" id="UP000007151"/>
    </source>
</evidence>
<feature type="compositionally biased region" description="Basic and acidic residues" evidence="2">
    <location>
        <begin position="1828"/>
        <end position="1890"/>
    </location>
</feature>
<dbReference type="GO" id="GO:0030425">
    <property type="term" value="C:dendrite"/>
    <property type="evidence" value="ECO:0007669"/>
    <property type="project" value="TreeGrafter"/>
</dbReference>
<organism evidence="4 5">
    <name type="scientific">Danaus plexippus plexippus</name>
    <dbReference type="NCBI Taxonomy" id="278856"/>
    <lineage>
        <taxon>Eukaryota</taxon>
        <taxon>Metazoa</taxon>
        <taxon>Ecdysozoa</taxon>
        <taxon>Arthropoda</taxon>
        <taxon>Hexapoda</taxon>
        <taxon>Insecta</taxon>
        <taxon>Pterygota</taxon>
        <taxon>Neoptera</taxon>
        <taxon>Endopterygota</taxon>
        <taxon>Lepidoptera</taxon>
        <taxon>Glossata</taxon>
        <taxon>Ditrysia</taxon>
        <taxon>Papilionoidea</taxon>
        <taxon>Nymphalidae</taxon>
        <taxon>Danainae</taxon>
        <taxon>Danaini</taxon>
        <taxon>Danaina</taxon>
        <taxon>Danaus</taxon>
        <taxon>Danaus</taxon>
    </lineage>
</organism>
<proteinExistence type="predicted"/>
<feature type="region of interest" description="Disordered" evidence="2">
    <location>
        <begin position="1462"/>
        <end position="1481"/>
    </location>
</feature>
<feature type="region of interest" description="Disordered" evidence="2">
    <location>
        <begin position="437"/>
        <end position="622"/>
    </location>
</feature>
<dbReference type="GO" id="GO:0000226">
    <property type="term" value="P:microtubule cytoskeleton organization"/>
    <property type="evidence" value="ECO:0007669"/>
    <property type="project" value="InterPro"/>
</dbReference>
<feature type="compositionally biased region" description="Pro residues" evidence="2">
    <location>
        <begin position="3086"/>
        <end position="3095"/>
    </location>
</feature>
<feature type="compositionally biased region" description="Basic and acidic residues" evidence="2">
    <location>
        <begin position="2465"/>
        <end position="2476"/>
    </location>
</feature>
<dbReference type="STRING" id="278856.A0A212EVT7"/>
<feature type="region of interest" description="Disordered" evidence="2">
    <location>
        <begin position="3078"/>
        <end position="3101"/>
    </location>
</feature>
<feature type="region of interest" description="Disordered" evidence="2">
    <location>
        <begin position="773"/>
        <end position="854"/>
    </location>
</feature>
<dbReference type="GO" id="GO:0003779">
    <property type="term" value="F:actin binding"/>
    <property type="evidence" value="ECO:0007669"/>
    <property type="project" value="TreeGrafter"/>
</dbReference>
<feature type="compositionally biased region" description="Basic and acidic residues" evidence="2">
    <location>
        <begin position="549"/>
        <end position="590"/>
    </location>
</feature>
<evidence type="ECO:0000259" key="3">
    <source>
        <dbReference type="Pfam" id="PF25281"/>
    </source>
</evidence>
<feature type="compositionally biased region" description="Basic and acidic residues" evidence="2">
    <location>
        <begin position="2091"/>
        <end position="2131"/>
    </location>
</feature>
<accession>A0A212EVT7</accession>
<feature type="compositionally biased region" description="Basic and acidic residues" evidence="2">
    <location>
        <begin position="1932"/>
        <end position="1972"/>
    </location>
</feature>
<dbReference type="GO" id="GO:0005874">
    <property type="term" value="C:microtubule"/>
    <property type="evidence" value="ECO:0007669"/>
    <property type="project" value="InterPro"/>
</dbReference>
<gene>
    <name evidence="4" type="ORF">KGM_205604B</name>
</gene>
<feature type="non-terminal residue" evidence="4">
    <location>
        <position position="1"/>
    </location>
</feature>
<dbReference type="InParanoid" id="A0A212EVT7"/>
<dbReference type="PANTHER" id="PTHR13843:SF12">
    <property type="entry name" value="ATPASE F1_V1_A1 COMPLEX ALPHA_BETA SUBUNIT NUCLEOTIDE-BINDING DOMAIN-CONTAINING PROTEIN"/>
    <property type="match status" value="1"/>
</dbReference>
<feature type="coiled-coil region" evidence="1">
    <location>
        <begin position="375"/>
        <end position="429"/>
    </location>
</feature>
<feature type="region of interest" description="Disordered" evidence="2">
    <location>
        <begin position="4506"/>
        <end position="4611"/>
    </location>
</feature>
<dbReference type="eggNOG" id="KOG3592">
    <property type="taxonomic scope" value="Eukaryota"/>
</dbReference>
<keyword evidence="5" id="KW-1185">Reference proteome</keyword>
<dbReference type="GO" id="GO:0005829">
    <property type="term" value="C:cytosol"/>
    <property type="evidence" value="ECO:0007669"/>
    <property type="project" value="TreeGrafter"/>
</dbReference>
<dbReference type="eggNOG" id="KOG4475">
    <property type="taxonomic scope" value="Eukaryota"/>
</dbReference>
<feature type="region of interest" description="Disordered" evidence="2">
    <location>
        <begin position="321"/>
        <end position="341"/>
    </location>
</feature>
<feature type="compositionally biased region" description="Acidic residues" evidence="2">
    <location>
        <begin position="716"/>
        <end position="725"/>
    </location>
</feature>
<feature type="compositionally biased region" description="Basic and acidic residues" evidence="2">
    <location>
        <begin position="1899"/>
        <end position="1924"/>
    </location>
</feature>
<feature type="region of interest" description="Disordered" evidence="2">
    <location>
        <begin position="2957"/>
        <end position="2995"/>
    </location>
</feature>
<feature type="region of interest" description="Disordered" evidence="2">
    <location>
        <begin position="716"/>
        <end position="761"/>
    </location>
</feature>
<feature type="compositionally biased region" description="Basic and acidic residues" evidence="2">
    <location>
        <begin position="1986"/>
        <end position="2049"/>
    </location>
</feature>
<dbReference type="GO" id="GO:0005875">
    <property type="term" value="C:microtubule associated complex"/>
    <property type="evidence" value="ECO:0007669"/>
    <property type="project" value="TreeGrafter"/>
</dbReference>
<feature type="compositionally biased region" description="Basic and acidic residues" evidence="2">
    <location>
        <begin position="437"/>
        <end position="465"/>
    </location>
</feature>
<feature type="compositionally biased region" description="Basic and acidic residues" evidence="2">
    <location>
        <begin position="2251"/>
        <end position="2291"/>
    </location>
</feature>
<feature type="compositionally biased region" description="Basic and acidic residues" evidence="2">
    <location>
        <begin position="2307"/>
        <end position="2369"/>
    </location>
</feature>
<feature type="compositionally biased region" description="Basic and acidic residues" evidence="2">
    <location>
        <begin position="2411"/>
        <end position="2451"/>
    </location>
</feature>
<dbReference type="PANTHER" id="PTHR13843">
    <property type="entry name" value="MICROTUBULE-ASSOCIATED PROTEIN"/>
    <property type="match status" value="1"/>
</dbReference>
<evidence type="ECO:0000256" key="2">
    <source>
        <dbReference type="SAM" id="MobiDB-lite"/>
    </source>
</evidence>
<feature type="compositionally biased region" description="Basic and acidic residues" evidence="2">
    <location>
        <begin position="2218"/>
        <end position="2243"/>
    </location>
</feature>
<evidence type="ECO:0000313" key="4">
    <source>
        <dbReference type="EMBL" id="OWR45564.1"/>
    </source>
</evidence>
<name>A0A212EVT7_DANPL</name>
<feature type="compositionally biased region" description="Polar residues" evidence="2">
    <location>
        <begin position="1282"/>
        <end position="1300"/>
    </location>
</feature>
<dbReference type="GO" id="GO:0031114">
    <property type="term" value="P:regulation of microtubule depolymerization"/>
    <property type="evidence" value="ECO:0007669"/>
    <property type="project" value="TreeGrafter"/>
</dbReference>
<feature type="compositionally biased region" description="Basic and acidic residues" evidence="2">
    <location>
        <begin position="4587"/>
        <end position="4603"/>
    </location>
</feature>
<feature type="region of interest" description="Disordered" evidence="2">
    <location>
        <begin position="1274"/>
        <end position="1319"/>
    </location>
</feature>
<dbReference type="GO" id="GO:0043025">
    <property type="term" value="C:neuronal cell body"/>
    <property type="evidence" value="ECO:0007669"/>
    <property type="project" value="TreeGrafter"/>
</dbReference>
<dbReference type="GO" id="GO:0016358">
    <property type="term" value="P:dendrite development"/>
    <property type="evidence" value="ECO:0007669"/>
    <property type="project" value="TreeGrafter"/>
</dbReference>
<dbReference type="EMBL" id="AGBW02012143">
    <property type="protein sequence ID" value="OWR45564.1"/>
    <property type="molecule type" value="Genomic_DNA"/>
</dbReference>
<comment type="caution">
    <text evidence="4">The sequence shown here is derived from an EMBL/GenBank/DDBJ whole genome shotgun (WGS) entry which is preliminary data.</text>
</comment>
<dbReference type="Pfam" id="PF25281">
    <property type="entry name" value="MBL_MAP1B"/>
    <property type="match status" value="1"/>
</dbReference>
<feature type="region of interest" description="Disordered" evidence="2">
    <location>
        <begin position="1396"/>
        <end position="1434"/>
    </location>
</feature>
<feature type="compositionally biased region" description="Basic and acidic residues" evidence="2">
    <location>
        <begin position="4506"/>
        <end position="4517"/>
    </location>
</feature>
<feature type="compositionally biased region" description="Basic and acidic residues" evidence="2">
    <location>
        <begin position="494"/>
        <end position="512"/>
    </location>
</feature>
<dbReference type="FunCoup" id="A0A212EVT7">
    <property type="interactions" value="5"/>
</dbReference>
<protein>
    <submittedName>
        <fullName evidence="4">Microtubule-associated protein</fullName>
    </submittedName>
</protein>